<evidence type="ECO:0000256" key="2">
    <source>
        <dbReference type="ARBA" id="ARBA00022840"/>
    </source>
</evidence>
<dbReference type="InterPro" id="IPR003439">
    <property type="entry name" value="ABC_transporter-like_ATP-bd"/>
</dbReference>
<keyword evidence="2" id="KW-0067">ATP-binding</keyword>
<dbReference type="GO" id="GO:0016887">
    <property type="term" value="F:ATP hydrolysis activity"/>
    <property type="evidence" value="ECO:0007669"/>
    <property type="project" value="InterPro"/>
</dbReference>
<gene>
    <name evidence="4" type="primary">phnL</name>
    <name evidence="4" type="ORF">BR63_00780</name>
</gene>
<dbReference type="InterPro" id="IPR027417">
    <property type="entry name" value="P-loop_NTPase"/>
</dbReference>
<dbReference type="Pfam" id="PF00005">
    <property type="entry name" value="ABC_tran"/>
    <property type="match status" value="1"/>
</dbReference>
<dbReference type="PANTHER" id="PTHR42764:SF1">
    <property type="entry name" value="PHOSPHONATES UTILIZATION ATP-BINDING PROTEIN PHNK-RELATED"/>
    <property type="match status" value="1"/>
</dbReference>
<dbReference type="PANTHER" id="PTHR42764">
    <property type="entry name" value="PHOSPHONATES UTILIZATION ATP-BINDING PROTEIN PHNK-RELATED"/>
    <property type="match status" value="1"/>
</dbReference>
<dbReference type="InterPro" id="IPR012701">
    <property type="entry name" value="CP_lyase_PhnL"/>
</dbReference>
<dbReference type="GO" id="GO:0019700">
    <property type="term" value="P:organic phosphonate catabolic process"/>
    <property type="evidence" value="ECO:0007669"/>
    <property type="project" value="TreeGrafter"/>
</dbReference>
<dbReference type="KEGG" id="tfr:BR63_00780"/>
<evidence type="ECO:0000259" key="3">
    <source>
        <dbReference type="PROSITE" id="PS50893"/>
    </source>
</evidence>
<dbReference type="GO" id="GO:0005524">
    <property type="term" value="F:ATP binding"/>
    <property type="evidence" value="ECO:0007669"/>
    <property type="project" value="UniProtKB-KW"/>
</dbReference>
<keyword evidence="5" id="KW-1185">Reference proteome</keyword>
<feature type="domain" description="ABC transporter" evidence="3">
    <location>
        <begin position="5"/>
        <end position="252"/>
    </location>
</feature>
<dbReference type="OrthoDB" id="9810992at2"/>
<dbReference type="AlphaFoldDB" id="A0A7G6DYT1"/>
<evidence type="ECO:0000313" key="5">
    <source>
        <dbReference type="Proteomes" id="UP000515847"/>
    </source>
</evidence>
<accession>A0A7G6DYT1</accession>
<dbReference type="Gene3D" id="3.40.50.300">
    <property type="entry name" value="P-loop containing nucleotide triphosphate hydrolases"/>
    <property type="match status" value="1"/>
</dbReference>
<organism evidence="4 5">
    <name type="scientific">Thermanaerosceptrum fracticalcis</name>
    <dbReference type="NCBI Taxonomy" id="1712410"/>
    <lineage>
        <taxon>Bacteria</taxon>
        <taxon>Bacillati</taxon>
        <taxon>Bacillota</taxon>
        <taxon>Clostridia</taxon>
        <taxon>Eubacteriales</taxon>
        <taxon>Peptococcaceae</taxon>
        <taxon>Thermanaerosceptrum</taxon>
    </lineage>
</organism>
<dbReference type="Proteomes" id="UP000515847">
    <property type="component" value="Chromosome"/>
</dbReference>
<sequence>MKKILQVEGLSKSFLLHHAGKHINGCQKISFGLQEGEFLGLTGKSGAGKSTVLKCIYRTYLPQEGHIWFYSREFGLIDLARAGEREVVRLRQKEIGYVSQFLNVLPRTTAREIVELAVLDMGYEKYRAKQEAERILEHFELDRKLWDLYPYTFSGGEKLRLNLARAMVKKPPLLLLDEPTASLDNASKKLVRDLLLKLKKEGISMLGIFHDLEFMEGVCDRTMNIQGGTIMPERVGGSCHEGRLARPYQHLRQ</sequence>
<dbReference type="EMBL" id="CP045798">
    <property type="protein sequence ID" value="QNB44985.1"/>
    <property type="molecule type" value="Genomic_DNA"/>
</dbReference>
<dbReference type="SMART" id="SM00382">
    <property type="entry name" value="AAA"/>
    <property type="match status" value="1"/>
</dbReference>
<keyword evidence="4" id="KW-0456">Lyase</keyword>
<reference evidence="4 5" key="1">
    <citation type="journal article" date="2019" name="Front. Microbiol.">
        <title>Thermoanaerosceptrum fracticalcis gen. nov. sp. nov., a Novel Fumarate-Fermenting Microorganism From a Deep Fractured Carbonate Aquifer of the US Great Basin.</title>
        <authorList>
            <person name="Hamilton-Brehm S.D."/>
            <person name="Stewart L.E."/>
            <person name="Zavarin M."/>
            <person name="Caldwell M."/>
            <person name="Lawson P.A."/>
            <person name="Onstott T.C."/>
            <person name="Grzymski J."/>
            <person name="Neveux I."/>
            <person name="Lollar B.S."/>
            <person name="Russell C.E."/>
            <person name="Moser D.P."/>
        </authorList>
    </citation>
    <scope>NUCLEOTIDE SEQUENCE [LARGE SCALE GENOMIC DNA]</scope>
    <source>
        <strain evidence="4 5">DRI-13</strain>
    </source>
</reference>
<dbReference type="InterPro" id="IPR003593">
    <property type="entry name" value="AAA+_ATPase"/>
</dbReference>
<protein>
    <submittedName>
        <fullName evidence="4">Phosphonate C-P lyase system protein PhnL</fullName>
    </submittedName>
</protein>
<proteinExistence type="predicted"/>
<evidence type="ECO:0000256" key="1">
    <source>
        <dbReference type="ARBA" id="ARBA00022741"/>
    </source>
</evidence>
<dbReference type="PROSITE" id="PS50893">
    <property type="entry name" value="ABC_TRANSPORTER_2"/>
    <property type="match status" value="1"/>
</dbReference>
<dbReference type="RefSeq" id="WP_081908327.1">
    <property type="nucleotide sequence ID" value="NZ_CP045798.1"/>
</dbReference>
<dbReference type="SUPFAM" id="SSF52540">
    <property type="entry name" value="P-loop containing nucleoside triphosphate hydrolases"/>
    <property type="match status" value="1"/>
</dbReference>
<keyword evidence="1" id="KW-0547">Nucleotide-binding</keyword>
<evidence type="ECO:0000313" key="4">
    <source>
        <dbReference type="EMBL" id="QNB44985.1"/>
    </source>
</evidence>
<dbReference type="GO" id="GO:0016829">
    <property type="term" value="F:lyase activity"/>
    <property type="evidence" value="ECO:0007669"/>
    <property type="project" value="UniProtKB-KW"/>
</dbReference>
<dbReference type="NCBIfam" id="TIGR02324">
    <property type="entry name" value="CP_lyasePhnL"/>
    <property type="match status" value="1"/>
</dbReference>
<name>A0A7G6DYT1_THEFR</name>